<evidence type="ECO:0000313" key="3">
    <source>
        <dbReference type="Proteomes" id="UP000483820"/>
    </source>
</evidence>
<sequence>MSENSTCEMYQDIDDPIMCSIGVGIFQFSECGFIDNYTVAIYGAELSEFIQEYPSILGICQSADGLSQVIPAVTLPVLTFLLIKQLDITEKNRSNFLKSQKNNENSKTDTTKMIMMMTIASTLAEGPIGVLPIVEIFACPFLMVISANLMVIFGAVVALNTSTHCFVCCAISSQYRKTVTQVFLWENHSRTQITTQSKTAGSQSWSTQVCTAATSSDVCLLIIL</sequence>
<dbReference type="RefSeq" id="XP_053582209.1">
    <property type="nucleotide sequence ID" value="XM_053733296.1"/>
</dbReference>
<evidence type="ECO:0000256" key="1">
    <source>
        <dbReference type="SAM" id="Phobius"/>
    </source>
</evidence>
<feature type="transmembrane region" description="Helical" evidence="1">
    <location>
        <begin position="122"/>
        <end position="143"/>
    </location>
</feature>
<name>A0A6A5GFM0_CAERE</name>
<dbReference type="GeneID" id="9820584"/>
<dbReference type="Pfam" id="PF10324">
    <property type="entry name" value="7TM_GPCR_Srw"/>
    <property type="match status" value="1"/>
</dbReference>
<dbReference type="AlphaFoldDB" id="A0A6A5GFM0"/>
<dbReference type="EMBL" id="WUAV01000005">
    <property type="protein sequence ID" value="KAF1753371.1"/>
    <property type="molecule type" value="Genomic_DNA"/>
</dbReference>
<dbReference type="PANTHER" id="PTHR22751">
    <property type="entry name" value="G-PROTEIN COUPLED RECEPTOR-RELATED"/>
    <property type="match status" value="1"/>
</dbReference>
<keyword evidence="1" id="KW-0812">Transmembrane</keyword>
<keyword evidence="1" id="KW-1133">Transmembrane helix</keyword>
<dbReference type="KEGG" id="crq:GCK72_019928"/>
<gene>
    <name evidence="2" type="ORF">GCK72_019928</name>
</gene>
<dbReference type="PANTHER" id="PTHR22751:SF54">
    <property type="entry name" value="G-PROTEIN COUPLED RECEPTORS FAMILY 1 PROFILE DOMAIN-CONTAINING PROTEIN"/>
    <property type="match status" value="1"/>
</dbReference>
<dbReference type="SUPFAM" id="SSF81321">
    <property type="entry name" value="Family A G protein-coupled receptor-like"/>
    <property type="match status" value="1"/>
</dbReference>
<dbReference type="Gene3D" id="1.20.1070.10">
    <property type="entry name" value="Rhodopsin 7-helix transmembrane proteins"/>
    <property type="match status" value="1"/>
</dbReference>
<accession>A0A6A5GFM0</accession>
<organism evidence="2 3">
    <name type="scientific">Caenorhabditis remanei</name>
    <name type="common">Caenorhabditis vulgaris</name>
    <dbReference type="NCBI Taxonomy" id="31234"/>
    <lineage>
        <taxon>Eukaryota</taxon>
        <taxon>Metazoa</taxon>
        <taxon>Ecdysozoa</taxon>
        <taxon>Nematoda</taxon>
        <taxon>Chromadorea</taxon>
        <taxon>Rhabditida</taxon>
        <taxon>Rhabditina</taxon>
        <taxon>Rhabditomorpha</taxon>
        <taxon>Rhabditoidea</taxon>
        <taxon>Rhabditidae</taxon>
        <taxon>Peloderinae</taxon>
        <taxon>Caenorhabditis</taxon>
    </lineage>
</organism>
<protein>
    <submittedName>
        <fullName evidence="2">Uncharacterized protein</fullName>
    </submittedName>
</protein>
<keyword evidence="1" id="KW-0472">Membrane</keyword>
<comment type="caution">
    <text evidence="2">The sequence shown here is derived from an EMBL/GenBank/DDBJ whole genome shotgun (WGS) entry which is preliminary data.</text>
</comment>
<feature type="transmembrane region" description="Helical" evidence="1">
    <location>
        <begin position="149"/>
        <end position="171"/>
    </location>
</feature>
<reference evidence="2 3" key="1">
    <citation type="submission" date="2019-12" db="EMBL/GenBank/DDBJ databases">
        <title>Chromosome-level assembly of the Caenorhabditis remanei genome.</title>
        <authorList>
            <person name="Teterina A.A."/>
            <person name="Willis J.H."/>
            <person name="Phillips P.C."/>
        </authorList>
    </citation>
    <scope>NUCLEOTIDE SEQUENCE [LARGE SCALE GENOMIC DNA]</scope>
    <source>
        <strain evidence="2 3">PX506</strain>
        <tissue evidence="2">Whole organism</tissue>
    </source>
</reference>
<dbReference type="Proteomes" id="UP000483820">
    <property type="component" value="Chromosome V"/>
</dbReference>
<dbReference type="GO" id="GO:0008528">
    <property type="term" value="F:G protein-coupled peptide receptor activity"/>
    <property type="evidence" value="ECO:0007669"/>
    <property type="project" value="InterPro"/>
</dbReference>
<evidence type="ECO:0000313" key="2">
    <source>
        <dbReference type="EMBL" id="KAF1753371.1"/>
    </source>
</evidence>
<proteinExistence type="predicted"/>
<dbReference type="InterPro" id="IPR019427">
    <property type="entry name" value="7TM_GPCR_serpentine_rcpt_Srw"/>
</dbReference>
<dbReference type="CTD" id="9820584"/>